<proteinExistence type="predicted"/>
<dbReference type="OrthoDB" id="889336at2759"/>
<dbReference type="Proteomes" id="UP000218209">
    <property type="component" value="Unassembled WGS sequence"/>
</dbReference>
<keyword evidence="3" id="KW-0812">Transmembrane</keyword>
<keyword evidence="3" id="KW-0472">Membrane</keyword>
<organism evidence="4 5">
    <name type="scientific">Porphyra umbilicalis</name>
    <name type="common">Purple laver</name>
    <name type="synonym">Red alga</name>
    <dbReference type="NCBI Taxonomy" id="2786"/>
    <lineage>
        <taxon>Eukaryota</taxon>
        <taxon>Rhodophyta</taxon>
        <taxon>Bangiophyceae</taxon>
        <taxon>Bangiales</taxon>
        <taxon>Bangiaceae</taxon>
        <taxon>Porphyra</taxon>
    </lineage>
</organism>
<keyword evidence="1" id="KW-0175">Coiled coil</keyword>
<feature type="region of interest" description="Disordered" evidence="2">
    <location>
        <begin position="31"/>
        <end position="69"/>
    </location>
</feature>
<sequence>MLRHALAATQPAARLQRQHFARLRFSPRCASSADACGKKPPPVATVDEDCSPTPSSLSRPLPPTGNAPPVNLQGATFDTLQLHNSLTAAGLPPPQAAVLTSSFAAIVRHVADGTAASAPSKVDFASLRAELQLLEKADVATMRADVAEVERKLENAVAKLYTELERSENRTTRWVFGAAATVTALAMTFLRLSVGFSGAAGGGGGRAGEMVRVAEPPTG</sequence>
<feature type="region of interest" description="Disordered" evidence="2">
    <location>
        <begin position="200"/>
        <end position="219"/>
    </location>
</feature>
<feature type="transmembrane region" description="Helical" evidence="3">
    <location>
        <begin position="174"/>
        <end position="194"/>
    </location>
</feature>
<keyword evidence="3" id="KW-1133">Transmembrane helix</keyword>
<evidence type="ECO:0000313" key="4">
    <source>
        <dbReference type="EMBL" id="OSX70395.1"/>
    </source>
</evidence>
<keyword evidence="5" id="KW-1185">Reference proteome</keyword>
<gene>
    <name evidence="4" type="ORF">BU14_0769s0001</name>
</gene>
<dbReference type="AlphaFoldDB" id="A0A1X6NP98"/>
<dbReference type="EMBL" id="KV919264">
    <property type="protein sequence ID" value="OSX70395.1"/>
    <property type="molecule type" value="Genomic_DNA"/>
</dbReference>
<accession>A0A1X6NP98</accession>
<evidence type="ECO:0000256" key="1">
    <source>
        <dbReference type="SAM" id="Coils"/>
    </source>
</evidence>
<evidence type="ECO:0000313" key="5">
    <source>
        <dbReference type="Proteomes" id="UP000218209"/>
    </source>
</evidence>
<reference evidence="4 5" key="1">
    <citation type="submission" date="2017-03" db="EMBL/GenBank/DDBJ databases">
        <title>WGS assembly of Porphyra umbilicalis.</title>
        <authorList>
            <person name="Brawley S.H."/>
            <person name="Blouin N.A."/>
            <person name="Ficko-Blean E."/>
            <person name="Wheeler G.L."/>
            <person name="Lohr M."/>
            <person name="Goodson H.V."/>
            <person name="Jenkins J.W."/>
            <person name="Blaby-Haas C.E."/>
            <person name="Helliwell K.E."/>
            <person name="Chan C."/>
            <person name="Marriage T."/>
            <person name="Bhattacharya D."/>
            <person name="Klein A.S."/>
            <person name="Badis Y."/>
            <person name="Brodie J."/>
            <person name="Cao Y."/>
            <person name="Collen J."/>
            <person name="Dittami S.M."/>
            <person name="Gachon C.M."/>
            <person name="Green B.R."/>
            <person name="Karpowicz S."/>
            <person name="Kim J.W."/>
            <person name="Kudahl U."/>
            <person name="Lin S."/>
            <person name="Michel G."/>
            <person name="Mittag M."/>
            <person name="Olson B.J."/>
            <person name="Pangilinan J."/>
            <person name="Peng Y."/>
            <person name="Qiu H."/>
            <person name="Shu S."/>
            <person name="Singer J.T."/>
            <person name="Smith A.G."/>
            <person name="Sprecher B.N."/>
            <person name="Wagner V."/>
            <person name="Wang W."/>
            <person name="Wang Z.-Y."/>
            <person name="Yan J."/>
            <person name="Yarish C."/>
            <person name="Zoeuner-Riek S."/>
            <person name="Zhuang Y."/>
            <person name="Zou Y."/>
            <person name="Lindquist E.A."/>
            <person name="Grimwood J."/>
            <person name="Barry K."/>
            <person name="Rokhsar D.S."/>
            <person name="Schmutz J."/>
            <person name="Stiller J.W."/>
            <person name="Grossman A.R."/>
            <person name="Prochnik S.E."/>
        </authorList>
    </citation>
    <scope>NUCLEOTIDE SEQUENCE [LARGE SCALE GENOMIC DNA]</scope>
    <source>
        <strain evidence="4">4086291</strain>
    </source>
</reference>
<feature type="coiled-coil region" evidence="1">
    <location>
        <begin position="139"/>
        <end position="170"/>
    </location>
</feature>
<protein>
    <submittedName>
        <fullName evidence="4">Uncharacterized protein</fullName>
    </submittedName>
</protein>
<evidence type="ECO:0000256" key="3">
    <source>
        <dbReference type="SAM" id="Phobius"/>
    </source>
</evidence>
<evidence type="ECO:0000256" key="2">
    <source>
        <dbReference type="SAM" id="MobiDB-lite"/>
    </source>
</evidence>
<name>A0A1X6NP98_PORUM</name>
<dbReference type="Gene3D" id="1.20.5.340">
    <property type="match status" value="1"/>
</dbReference>